<gene>
    <name evidence="9" type="primary">topA_1</name>
    <name evidence="9" type="ORF">NCTC9075_03759</name>
</gene>
<evidence type="ECO:0000259" key="8">
    <source>
        <dbReference type="Pfam" id="PF08272"/>
    </source>
</evidence>
<feature type="domain" description="DNA topoisomerase I zinc ribbon-like bacterial-type" evidence="8">
    <location>
        <begin position="34"/>
        <end position="61"/>
    </location>
</feature>
<dbReference type="Pfam" id="PF08272">
    <property type="entry name" value="Zn_Ribbon_Topo"/>
    <property type="match status" value="2"/>
</dbReference>
<dbReference type="AlphaFoldDB" id="A0A377K773"/>
<evidence type="ECO:0000256" key="1">
    <source>
        <dbReference type="ARBA" id="ARBA00023029"/>
    </source>
</evidence>
<evidence type="ECO:0000313" key="10">
    <source>
        <dbReference type="Proteomes" id="UP000254181"/>
    </source>
</evidence>
<evidence type="ECO:0000256" key="7">
    <source>
        <dbReference type="ARBA" id="ARBA00032877"/>
    </source>
</evidence>
<organism evidence="9 10">
    <name type="scientific">Escherichia coli</name>
    <dbReference type="NCBI Taxonomy" id="562"/>
    <lineage>
        <taxon>Bacteria</taxon>
        <taxon>Pseudomonadati</taxon>
        <taxon>Pseudomonadota</taxon>
        <taxon>Gammaproteobacteria</taxon>
        <taxon>Enterobacterales</taxon>
        <taxon>Enterobacteriaceae</taxon>
        <taxon>Escherichia</taxon>
    </lineage>
</organism>
<evidence type="ECO:0000256" key="6">
    <source>
        <dbReference type="ARBA" id="ARBA00032235"/>
    </source>
</evidence>
<dbReference type="EMBL" id="UGEM01000004">
    <property type="protein sequence ID" value="STP20310.1"/>
    <property type="molecule type" value="Genomic_DNA"/>
</dbReference>
<dbReference type="Proteomes" id="UP000254181">
    <property type="component" value="Unassembled WGS sequence"/>
</dbReference>
<dbReference type="InterPro" id="IPR013263">
    <property type="entry name" value="TopoI_Znr_bac"/>
</dbReference>
<evidence type="ECO:0000256" key="3">
    <source>
        <dbReference type="ARBA" id="ARBA00023235"/>
    </source>
</evidence>
<sequence length="140" mass="15936">MACTNEECKNTRKILRNGEVAPPKEDPCHYRSLPCEKSDAYFVLRDGAAGVFLAANTFPNRVKRVRRWWRSFIASADRLPEKLRYLADAPQQDPEGNKTMVRFSRKTKQQYVSSEKDGKATGLGQHFMLMANGLKGKNNL</sequence>
<evidence type="ECO:0000256" key="4">
    <source>
        <dbReference type="ARBA" id="ARBA00030003"/>
    </source>
</evidence>
<dbReference type="Gene3D" id="2.20.25.10">
    <property type="match status" value="1"/>
</dbReference>
<dbReference type="Gene3D" id="3.30.65.10">
    <property type="entry name" value="Bacterial Topoisomerase I, domain 1"/>
    <property type="match status" value="1"/>
</dbReference>
<dbReference type="GO" id="GO:0003917">
    <property type="term" value="F:DNA topoisomerase type I (single strand cut, ATP-independent) activity"/>
    <property type="evidence" value="ECO:0007669"/>
    <property type="project" value="InterPro"/>
</dbReference>
<accession>A0A377K773</accession>
<keyword evidence="2" id="KW-0238">DNA-binding</keyword>
<keyword evidence="1" id="KW-0799">Topoisomerase</keyword>
<proteinExistence type="predicted"/>
<protein>
    <recommendedName>
        <fullName evidence="7">Omega-protein</fullName>
    </recommendedName>
    <alternativeName>
        <fullName evidence="6">Relaxing enzyme</fullName>
    </alternativeName>
    <alternativeName>
        <fullName evidence="4">Swivelase</fullName>
    </alternativeName>
    <alternativeName>
        <fullName evidence="5">Untwisting enzyme</fullName>
    </alternativeName>
</protein>
<keyword evidence="3 9" id="KW-0413">Isomerase</keyword>
<dbReference type="SUPFAM" id="SSF57783">
    <property type="entry name" value="Zinc beta-ribbon"/>
    <property type="match status" value="2"/>
</dbReference>
<name>A0A377K773_ECOLX</name>
<evidence type="ECO:0000256" key="5">
    <source>
        <dbReference type="ARBA" id="ARBA00031985"/>
    </source>
</evidence>
<reference evidence="9 10" key="1">
    <citation type="submission" date="2018-06" db="EMBL/GenBank/DDBJ databases">
        <authorList>
            <consortium name="Pathogen Informatics"/>
            <person name="Doyle S."/>
        </authorList>
    </citation>
    <scope>NUCLEOTIDE SEQUENCE [LARGE SCALE GENOMIC DNA]</scope>
    <source>
        <strain evidence="9 10">NCTC9075</strain>
    </source>
</reference>
<evidence type="ECO:0000313" key="9">
    <source>
        <dbReference type="EMBL" id="STP20310.1"/>
    </source>
</evidence>
<feature type="domain" description="DNA topoisomerase I zinc ribbon-like bacterial-type" evidence="8">
    <location>
        <begin position="96"/>
        <end position="122"/>
    </location>
</feature>
<dbReference type="GO" id="GO:0003677">
    <property type="term" value="F:DNA binding"/>
    <property type="evidence" value="ECO:0007669"/>
    <property type="project" value="UniProtKB-KW"/>
</dbReference>
<evidence type="ECO:0000256" key="2">
    <source>
        <dbReference type="ARBA" id="ARBA00023125"/>
    </source>
</evidence>
<dbReference type="GO" id="GO:0006265">
    <property type="term" value="P:DNA topological change"/>
    <property type="evidence" value="ECO:0007669"/>
    <property type="project" value="InterPro"/>
</dbReference>